<feature type="signal peptide" evidence="3">
    <location>
        <begin position="1"/>
        <end position="18"/>
    </location>
</feature>
<keyword evidence="2" id="KW-0472">Membrane</keyword>
<evidence type="ECO:0000313" key="5">
    <source>
        <dbReference type="Proteomes" id="UP000325081"/>
    </source>
</evidence>
<dbReference type="Pfam" id="PF06697">
    <property type="entry name" value="DUF1191"/>
    <property type="match status" value="1"/>
</dbReference>
<dbReference type="OrthoDB" id="1925347at2759"/>
<keyword evidence="2" id="KW-1133">Transmembrane helix</keyword>
<name>A0A5A7QW80_STRAF</name>
<dbReference type="Proteomes" id="UP000325081">
    <property type="component" value="Unassembled WGS sequence"/>
</dbReference>
<reference evidence="5" key="1">
    <citation type="journal article" date="2019" name="Curr. Biol.">
        <title>Genome Sequence of Striga asiatica Provides Insight into the Evolution of Plant Parasitism.</title>
        <authorList>
            <person name="Yoshida S."/>
            <person name="Kim S."/>
            <person name="Wafula E.K."/>
            <person name="Tanskanen J."/>
            <person name="Kim Y.M."/>
            <person name="Honaas L."/>
            <person name="Yang Z."/>
            <person name="Spallek T."/>
            <person name="Conn C.E."/>
            <person name="Ichihashi Y."/>
            <person name="Cheong K."/>
            <person name="Cui S."/>
            <person name="Der J.P."/>
            <person name="Gundlach H."/>
            <person name="Jiao Y."/>
            <person name="Hori C."/>
            <person name="Ishida J.K."/>
            <person name="Kasahara H."/>
            <person name="Kiba T."/>
            <person name="Kim M.S."/>
            <person name="Koo N."/>
            <person name="Laohavisit A."/>
            <person name="Lee Y.H."/>
            <person name="Lumba S."/>
            <person name="McCourt P."/>
            <person name="Mortimer J.C."/>
            <person name="Mutuku J.M."/>
            <person name="Nomura T."/>
            <person name="Sasaki-Sekimoto Y."/>
            <person name="Seto Y."/>
            <person name="Wang Y."/>
            <person name="Wakatake T."/>
            <person name="Sakakibara H."/>
            <person name="Demura T."/>
            <person name="Yamaguchi S."/>
            <person name="Yoneyama K."/>
            <person name="Manabe R.I."/>
            <person name="Nelson D.C."/>
            <person name="Schulman A.H."/>
            <person name="Timko M.P."/>
            <person name="dePamphilis C.W."/>
            <person name="Choi D."/>
            <person name="Shirasu K."/>
        </authorList>
    </citation>
    <scope>NUCLEOTIDE SEQUENCE [LARGE SCALE GENOMIC DNA]</scope>
    <source>
        <strain evidence="5">cv. UVA1</strain>
    </source>
</reference>
<accession>A0A5A7QW80</accession>
<keyword evidence="3" id="KW-0732">Signal</keyword>
<evidence type="ECO:0000256" key="1">
    <source>
        <dbReference type="SAM" id="MobiDB-lite"/>
    </source>
</evidence>
<gene>
    <name evidence="4" type="ORF">STAS_26825</name>
</gene>
<evidence type="ECO:0000256" key="3">
    <source>
        <dbReference type="SAM" id="SignalP"/>
    </source>
</evidence>
<keyword evidence="2" id="KW-0812">Transmembrane</keyword>
<keyword evidence="5" id="KW-1185">Reference proteome</keyword>
<dbReference type="AlphaFoldDB" id="A0A5A7QW80"/>
<dbReference type="GO" id="GO:0016020">
    <property type="term" value="C:membrane"/>
    <property type="evidence" value="ECO:0007669"/>
    <property type="project" value="TreeGrafter"/>
</dbReference>
<sequence length="315" mass="33404">MLLAYLSLIICFQVAAFGQQPPSSIHFRARELDSLLQGYAFRAFIRPRTGIVYDGAAPSNLTGIRVAALRLRSGSLRRRGLPGFKEFDIPAGVVEQPYVERLVLVYHDLGNWSSLYYSLPGYTFLAPVLGLLAYDAADLSAVDLPELDIRASGDPISVGFRSIGPGPNFTPTCVHFGLDGNVVFDRFVNGTCLVSNQGHFSVVVQSTLPPAAAPGPSAAGGGGGGGGGRVAEGGEGNRRRVWIIVGSVVGSALFLVVLVSVLGYVGKYSRPKMIGRMEEAAELGVPLQMASVGPTKAPVAMETRTRPVLENDFVP</sequence>
<feature type="compositionally biased region" description="Gly residues" evidence="1">
    <location>
        <begin position="218"/>
        <end position="232"/>
    </location>
</feature>
<proteinExistence type="predicted"/>
<feature type="chain" id="PRO_5022832616" evidence="3">
    <location>
        <begin position="19"/>
        <end position="315"/>
    </location>
</feature>
<comment type="caution">
    <text evidence="4">The sequence shown here is derived from an EMBL/GenBank/DDBJ whole genome shotgun (WGS) entry which is preliminary data.</text>
</comment>
<dbReference type="PANTHER" id="PTHR33512:SF34">
    <property type="entry name" value="MALECTIN-LIKE DOMAIN-CONTAINING PROTEIN"/>
    <property type="match status" value="1"/>
</dbReference>
<feature type="transmembrane region" description="Helical" evidence="2">
    <location>
        <begin position="241"/>
        <end position="266"/>
    </location>
</feature>
<dbReference type="InterPro" id="IPR010605">
    <property type="entry name" value="DUF1191"/>
</dbReference>
<feature type="region of interest" description="Disordered" evidence="1">
    <location>
        <begin position="213"/>
        <end position="232"/>
    </location>
</feature>
<organism evidence="4 5">
    <name type="scientific">Striga asiatica</name>
    <name type="common">Asiatic witchweed</name>
    <name type="synonym">Buchnera asiatica</name>
    <dbReference type="NCBI Taxonomy" id="4170"/>
    <lineage>
        <taxon>Eukaryota</taxon>
        <taxon>Viridiplantae</taxon>
        <taxon>Streptophyta</taxon>
        <taxon>Embryophyta</taxon>
        <taxon>Tracheophyta</taxon>
        <taxon>Spermatophyta</taxon>
        <taxon>Magnoliopsida</taxon>
        <taxon>eudicotyledons</taxon>
        <taxon>Gunneridae</taxon>
        <taxon>Pentapetalae</taxon>
        <taxon>asterids</taxon>
        <taxon>lamiids</taxon>
        <taxon>Lamiales</taxon>
        <taxon>Orobanchaceae</taxon>
        <taxon>Buchnereae</taxon>
        <taxon>Striga</taxon>
    </lineage>
</organism>
<evidence type="ECO:0000256" key="2">
    <source>
        <dbReference type="SAM" id="Phobius"/>
    </source>
</evidence>
<dbReference type="EMBL" id="BKCP01008737">
    <property type="protein sequence ID" value="GER49575.1"/>
    <property type="molecule type" value="Genomic_DNA"/>
</dbReference>
<evidence type="ECO:0000313" key="4">
    <source>
        <dbReference type="EMBL" id="GER49575.1"/>
    </source>
</evidence>
<protein>
    <submittedName>
        <fullName evidence="4">Uncharacterized protein</fullName>
    </submittedName>
</protein>
<dbReference type="PANTHER" id="PTHR33512">
    <property type="entry name" value="PROTEIN, PUTATIVE (DUF1191)-RELATED"/>
    <property type="match status" value="1"/>
</dbReference>